<dbReference type="EMBL" id="CAFBLQ010000015">
    <property type="protein sequence ID" value="CAB4861201.1"/>
    <property type="molecule type" value="Genomic_DNA"/>
</dbReference>
<gene>
    <name evidence="1" type="ORF">UFOPK3423_00238</name>
</gene>
<proteinExistence type="predicted"/>
<evidence type="ECO:0000313" key="1">
    <source>
        <dbReference type="EMBL" id="CAB4861201.1"/>
    </source>
</evidence>
<dbReference type="CDD" id="cd06558">
    <property type="entry name" value="crotonase-like"/>
    <property type="match status" value="1"/>
</dbReference>
<dbReference type="Pfam" id="PF00378">
    <property type="entry name" value="ECH_1"/>
    <property type="match status" value="1"/>
</dbReference>
<protein>
    <submittedName>
        <fullName evidence="1">Unannotated protein</fullName>
    </submittedName>
</protein>
<reference evidence="1" key="1">
    <citation type="submission" date="2020-05" db="EMBL/GenBank/DDBJ databases">
        <authorList>
            <person name="Chiriac C."/>
            <person name="Salcher M."/>
            <person name="Ghai R."/>
            <person name="Kavagutti S V."/>
        </authorList>
    </citation>
    <scope>NUCLEOTIDE SEQUENCE</scope>
</reference>
<sequence>MSAAPPDGVALLTLDRPPVNAFDAATFRAYAERLQALAADPAVRVVVLTGAGERAFHAGADTGKMLDPAAVEDELAGALTWFETLSDFPKPLVGALNGPAAGGGAAIAADCDVLVAVPTATISIPELSLGVVGGGSHIKRLAPTYFKAQRMMLLGEKLTAQEALAAGILAAIVEREELLPTAFELAARIAALPPEAVQTARAIFRRGEHEAVLPGYRSELDAIIELG</sequence>
<dbReference type="InterPro" id="IPR001753">
    <property type="entry name" value="Enoyl-CoA_hydra/iso"/>
</dbReference>
<dbReference type="GO" id="GO:0003824">
    <property type="term" value="F:catalytic activity"/>
    <property type="evidence" value="ECO:0007669"/>
    <property type="project" value="UniProtKB-ARBA"/>
</dbReference>
<organism evidence="1">
    <name type="scientific">freshwater metagenome</name>
    <dbReference type="NCBI Taxonomy" id="449393"/>
    <lineage>
        <taxon>unclassified sequences</taxon>
        <taxon>metagenomes</taxon>
        <taxon>ecological metagenomes</taxon>
    </lineage>
</organism>
<accession>A0A6J7CTJ3</accession>
<dbReference type="Gene3D" id="3.90.226.10">
    <property type="entry name" value="2-enoyl-CoA Hydratase, Chain A, domain 1"/>
    <property type="match status" value="1"/>
</dbReference>
<dbReference type="InterPro" id="IPR029045">
    <property type="entry name" value="ClpP/crotonase-like_dom_sf"/>
</dbReference>
<dbReference type="SUPFAM" id="SSF52096">
    <property type="entry name" value="ClpP/crotonase"/>
    <property type="match status" value="1"/>
</dbReference>
<dbReference type="GO" id="GO:0006635">
    <property type="term" value="P:fatty acid beta-oxidation"/>
    <property type="evidence" value="ECO:0007669"/>
    <property type="project" value="TreeGrafter"/>
</dbReference>
<name>A0A6J7CTJ3_9ZZZZ</name>
<dbReference type="AlphaFoldDB" id="A0A6J7CTJ3"/>
<dbReference type="PANTHER" id="PTHR11941">
    <property type="entry name" value="ENOYL-COA HYDRATASE-RELATED"/>
    <property type="match status" value="1"/>
</dbReference>
<dbReference type="PANTHER" id="PTHR11941:SF54">
    <property type="entry name" value="ENOYL-COA HYDRATASE, MITOCHONDRIAL"/>
    <property type="match status" value="1"/>
</dbReference>